<name>A0A0D6M4S4_9BILA</name>
<dbReference type="GO" id="GO:0070840">
    <property type="term" value="F:dynein complex binding"/>
    <property type="evidence" value="ECO:0007669"/>
    <property type="project" value="InterPro"/>
</dbReference>
<dbReference type="AlphaFoldDB" id="A0A0D6M4S4"/>
<reference evidence="5 6" key="1">
    <citation type="submission" date="2013-05" db="EMBL/GenBank/DDBJ databases">
        <title>Draft genome of the parasitic nematode Anyclostoma ceylanicum.</title>
        <authorList>
            <person name="Mitreva M."/>
        </authorList>
    </citation>
    <scope>NUCLEOTIDE SEQUENCE [LARGE SCALE GENOMIC DNA]</scope>
</reference>
<dbReference type="GO" id="GO:0008093">
    <property type="term" value="F:cytoskeletal anchor activity"/>
    <property type="evidence" value="ECO:0007669"/>
    <property type="project" value="InterPro"/>
</dbReference>
<dbReference type="GO" id="GO:0005794">
    <property type="term" value="C:Golgi apparatus"/>
    <property type="evidence" value="ECO:0007669"/>
    <property type="project" value="TreeGrafter"/>
</dbReference>
<dbReference type="Pfam" id="PF09730">
    <property type="entry name" value="BicD"/>
    <property type="match status" value="2"/>
</dbReference>
<feature type="region of interest" description="Disordered" evidence="4">
    <location>
        <begin position="514"/>
        <end position="562"/>
    </location>
</feature>
<proteinExistence type="inferred from homology"/>
<comment type="similarity">
    <text evidence="1">Belongs to the BicD family.</text>
</comment>
<dbReference type="PANTHER" id="PTHR31233">
    <property type="entry name" value="BICAUDAL D FAMILY MEMBER"/>
    <property type="match status" value="1"/>
</dbReference>
<evidence type="ECO:0008006" key="7">
    <source>
        <dbReference type="Google" id="ProtNLM"/>
    </source>
</evidence>
<gene>
    <name evidence="5" type="ORF">ANCCEY_01779</name>
</gene>
<evidence type="ECO:0000313" key="5">
    <source>
        <dbReference type="EMBL" id="EPB79140.1"/>
    </source>
</evidence>
<organism evidence="5 6">
    <name type="scientific">Ancylostoma ceylanicum</name>
    <dbReference type="NCBI Taxonomy" id="53326"/>
    <lineage>
        <taxon>Eukaryota</taxon>
        <taxon>Metazoa</taxon>
        <taxon>Ecdysozoa</taxon>
        <taxon>Nematoda</taxon>
        <taxon>Chromadorea</taxon>
        <taxon>Rhabditida</taxon>
        <taxon>Rhabditina</taxon>
        <taxon>Rhabditomorpha</taxon>
        <taxon>Strongyloidea</taxon>
        <taxon>Ancylostomatidae</taxon>
        <taxon>Ancylostomatinae</taxon>
        <taxon>Ancylostoma</taxon>
    </lineage>
</organism>
<sequence length="562" mass="63251">MPGKLCRSMNISAELKETKEREQRLMGEYTELEEENIALQKTVANLRGAQVEFESLKIDCTRYADEIYMLNAAIEESQLLKNIAEKQVEEALLAAQQEREQRLAMKKELDAVKNAEHLSSLTDMLMGLERLGELRELEAARDGLQEEVKDREKAAVEVISSIMQKLNINYNGELDFRHVRQQKDVVLDRLDHLLKGDDANADKRLHDQKTDIRTLLLFAGEKAAQLAAAQDAMIQVSDQLFQFYSQIVQNQGLTSEKSVIEIVNKLRQLARENAEDLPKVSLVDEGVESGTETDTSGAKGIPLNSDRAVLAPSFIRDVDPRLTSCKITDVVSESDLRQRVLTDGSPLSQTSDSLKKLLTTVKRTAEQALNQAIAAGGAETDDILMQNMKLRSLLSTKRDQISTLRTVLKSNKLTAESALASLRDKYEADKKAHQEISERMRRELKQLKEDAATFASHRAMFTARCEELQAQVEELEADQRNSEEEKKTLNQLLRLAIQQKLTLTQRLEDVEVDRDRQALRQGGGKRQGGPSRSGEGFQPRVVRYPTQQQSGGQRGGVRRDNI</sequence>
<protein>
    <recommendedName>
        <fullName evidence="7">Protein bicaudal D</fullName>
    </recommendedName>
</protein>
<feature type="coiled-coil region" evidence="3">
    <location>
        <begin position="419"/>
        <end position="495"/>
    </location>
</feature>
<evidence type="ECO:0000256" key="2">
    <source>
        <dbReference type="ARBA" id="ARBA00023054"/>
    </source>
</evidence>
<feature type="coiled-coil region" evidence="3">
    <location>
        <begin position="81"/>
        <end position="154"/>
    </location>
</feature>
<dbReference type="GO" id="GO:0070507">
    <property type="term" value="P:regulation of microtubule cytoskeleton organization"/>
    <property type="evidence" value="ECO:0007669"/>
    <property type="project" value="TreeGrafter"/>
</dbReference>
<dbReference type="GO" id="GO:0034452">
    <property type="term" value="F:dynactin binding"/>
    <property type="evidence" value="ECO:0007669"/>
    <property type="project" value="TreeGrafter"/>
</dbReference>
<dbReference type="GO" id="GO:0072393">
    <property type="term" value="P:microtubule anchoring at microtubule organizing center"/>
    <property type="evidence" value="ECO:0007669"/>
    <property type="project" value="TreeGrafter"/>
</dbReference>
<dbReference type="InterPro" id="IPR018477">
    <property type="entry name" value="BICD"/>
</dbReference>
<dbReference type="PANTHER" id="PTHR31233:SF6">
    <property type="entry name" value="PROTEIN BICAUDAL D"/>
    <property type="match status" value="1"/>
</dbReference>
<evidence type="ECO:0000256" key="4">
    <source>
        <dbReference type="SAM" id="MobiDB-lite"/>
    </source>
</evidence>
<keyword evidence="6" id="KW-1185">Reference proteome</keyword>
<feature type="coiled-coil region" evidence="3">
    <location>
        <begin position="15"/>
        <end position="49"/>
    </location>
</feature>
<evidence type="ECO:0000313" key="6">
    <source>
        <dbReference type="Proteomes" id="UP000054495"/>
    </source>
</evidence>
<dbReference type="Proteomes" id="UP000054495">
    <property type="component" value="Unassembled WGS sequence"/>
</dbReference>
<evidence type="ECO:0000256" key="3">
    <source>
        <dbReference type="SAM" id="Coils"/>
    </source>
</evidence>
<dbReference type="GO" id="GO:0005829">
    <property type="term" value="C:cytosol"/>
    <property type="evidence" value="ECO:0007669"/>
    <property type="project" value="TreeGrafter"/>
</dbReference>
<keyword evidence="2 3" id="KW-0175">Coiled coil</keyword>
<accession>A0A0D6M4S4</accession>
<dbReference type="Gene3D" id="6.10.250.2470">
    <property type="match status" value="1"/>
</dbReference>
<evidence type="ECO:0000256" key="1">
    <source>
        <dbReference type="ARBA" id="ARBA00010061"/>
    </source>
</evidence>
<dbReference type="EMBL" id="KE124799">
    <property type="protein sequence ID" value="EPB79140.1"/>
    <property type="molecule type" value="Genomic_DNA"/>
</dbReference>